<dbReference type="AlphaFoldDB" id="A2DZY7"/>
<gene>
    <name evidence="1" type="ORF">TVAG_478710</name>
</gene>
<dbReference type="InParanoid" id="A2DZY7"/>
<dbReference type="VEuPathDB" id="TrichDB:TVAGG3_0536150"/>
<evidence type="ECO:0000313" key="1">
    <source>
        <dbReference type="EMBL" id="EAY14046.1"/>
    </source>
</evidence>
<protein>
    <submittedName>
        <fullName evidence="1">Uncharacterized protein</fullName>
    </submittedName>
</protein>
<keyword evidence="2" id="KW-1185">Reference proteome</keyword>
<organism evidence="1 2">
    <name type="scientific">Trichomonas vaginalis (strain ATCC PRA-98 / G3)</name>
    <dbReference type="NCBI Taxonomy" id="412133"/>
    <lineage>
        <taxon>Eukaryota</taxon>
        <taxon>Metamonada</taxon>
        <taxon>Parabasalia</taxon>
        <taxon>Trichomonadida</taxon>
        <taxon>Trichomonadidae</taxon>
        <taxon>Trichomonas</taxon>
    </lineage>
</organism>
<dbReference type="Proteomes" id="UP000001542">
    <property type="component" value="Unassembled WGS sequence"/>
</dbReference>
<dbReference type="RefSeq" id="XP_001326269.1">
    <property type="nucleotide sequence ID" value="XM_001326234.1"/>
</dbReference>
<evidence type="ECO:0000313" key="2">
    <source>
        <dbReference type="Proteomes" id="UP000001542"/>
    </source>
</evidence>
<dbReference type="KEGG" id="tva:4772034"/>
<name>A2DZY7_TRIV3</name>
<accession>A2DZY7</accession>
<proteinExistence type="predicted"/>
<reference evidence="1" key="2">
    <citation type="journal article" date="2007" name="Science">
        <title>Draft genome sequence of the sexually transmitted pathogen Trichomonas vaginalis.</title>
        <authorList>
            <person name="Carlton J.M."/>
            <person name="Hirt R.P."/>
            <person name="Silva J.C."/>
            <person name="Delcher A.L."/>
            <person name="Schatz M."/>
            <person name="Zhao Q."/>
            <person name="Wortman J.R."/>
            <person name="Bidwell S.L."/>
            <person name="Alsmark U.C.M."/>
            <person name="Besteiro S."/>
            <person name="Sicheritz-Ponten T."/>
            <person name="Noel C.J."/>
            <person name="Dacks J.B."/>
            <person name="Foster P.G."/>
            <person name="Simillion C."/>
            <person name="Van de Peer Y."/>
            <person name="Miranda-Saavedra D."/>
            <person name="Barton G.J."/>
            <person name="Westrop G.D."/>
            <person name="Mueller S."/>
            <person name="Dessi D."/>
            <person name="Fiori P.L."/>
            <person name="Ren Q."/>
            <person name="Paulsen I."/>
            <person name="Zhang H."/>
            <person name="Bastida-Corcuera F.D."/>
            <person name="Simoes-Barbosa A."/>
            <person name="Brown M.T."/>
            <person name="Hayes R.D."/>
            <person name="Mukherjee M."/>
            <person name="Okumura C.Y."/>
            <person name="Schneider R."/>
            <person name="Smith A.J."/>
            <person name="Vanacova S."/>
            <person name="Villalvazo M."/>
            <person name="Haas B.J."/>
            <person name="Pertea M."/>
            <person name="Feldblyum T.V."/>
            <person name="Utterback T.R."/>
            <person name="Shu C.L."/>
            <person name="Osoegawa K."/>
            <person name="de Jong P.J."/>
            <person name="Hrdy I."/>
            <person name="Horvathova L."/>
            <person name="Zubacova Z."/>
            <person name="Dolezal P."/>
            <person name="Malik S.B."/>
            <person name="Logsdon J.M. Jr."/>
            <person name="Henze K."/>
            <person name="Gupta A."/>
            <person name="Wang C.C."/>
            <person name="Dunne R.L."/>
            <person name="Upcroft J.A."/>
            <person name="Upcroft P."/>
            <person name="White O."/>
            <person name="Salzberg S.L."/>
            <person name="Tang P."/>
            <person name="Chiu C.-H."/>
            <person name="Lee Y.-S."/>
            <person name="Embley T.M."/>
            <person name="Coombs G.H."/>
            <person name="Mottram J.C."/>
            <person name="Tachezy J."/>
            <person name="Fraser-Liggett C.M."/>
            <person name="Johnson P.J."/>
        </authorList>
    </citation>
    <scope>NUCLEOTIDE SEQUENCE [LARGE SCALE GENOMIC DNA]</scope>
    <source>
        <strain evidence="1">G3</strain>
    </source>
</reference>
<sequence length="181" mass="21415">MKTLNQLEIQAVFQDDINISESDISNISEFNHNNEIQTINELIKLSQQKQRIETKPSRRFLKTITPEKLHPWYNTLNTKLAVYKNMVEREVSDWKVYLADIYHPEWKLSDNMEKLNLFFTFEELDPTSKTQITIHRHKNNKKYKDLLSQIGKITEKEGPQNDPYSLDILEIDKVPSEPIVI</sequence>
<dbReference type="EMBL" id="DS113276">
    <property type="protein sequence ID" value="EAY14046.1"/>
    <property type="molecule type" value="Genomic_DNA"/>
</dbReference>
<reference evidence="1" key="1">
    <citation type="submission" date="2006-10" db="EMBL/GenBank/DDBJ databases">
        <authorList>
            <person name="Amadeo P."/>
            <person name="Zhao Q."/>
            <person name="Wortman J."/>
            <person name="Fraser-Liggett C."/>
            <person name="Carlton J."/>
        </authorList>
    </citation>
    <scope>NUCLEOTIDE SEQUENCE</scope>
    <source>
        <strain evidence="1">G3</strain>
    </source>
</reference>
<dbReference type="VEuPathDB" id="TrichDB:TVAG_478710"/>